<keyword evidence="2" id="KW-0732">Signal</keyword>
<evidence type="ECO:0000256" key="1">
    <source>
        <dbReference type="SAM" id="MobiDB-lite"/>
    </source>
</evidence>
<feature type="non-terminal residue" evidence="3">
    <location>
        <position position="203"/>
    </location>
</feature>
<dbReference type="AlphaFoldDB" id="A0A699ZKX4"/>
<feature type="non-terminal residue" evidence="3">
    <location>
        <position position="1"/>
    </location>
</feature>
<reference evidence="3 4" key="1">
    <citation type="submission" date="2020-02" db="EMBL/GenBank/DDBJ databases">
        <title>Draft genome sequence of Haematococcus lacustris strain NIES-144.</title>
        <authorList>
            <person name="Morimoto D."/>
            <person name="Nakagawa S."/>
            <person name="Yoshida T."/>
            <person name="Sawayama S."/>
        </authorList>
    </citation>
    <scope>NUCLEOTIDE SEQUENCE [LARGE SCALE GENOMIC DNA]</scope>
    <source>
        <strain evidence="3 4">NIES-144</strain>
    </source>
</reference>
<keyword evidence="4" id="KW-1185">Reference proteome</keyword>
<organism evidence="3 4">
    <name type="scientific">Haematococcus lacustris</name>
    <name type="common">Green alga</name>
    <name type="synonym">Haematococcus pluvialis</name>
    <dbReference type="NCBI Taxonomy" id="44745"/>
    <lineage>
        <taxon>Eukaryota</taxon>
        <taxon>Viridiplantae</taxon>
        <taxon>Chlorophyta</taxon>
        <taxon>core chlorophytes</taxon>
        <taxon>Chlorophyceae</taxon>
        <taxon>CS clade</taxon>
        <taxon>Chlamydomonadales</taxon>
        <taxon>Haematococcaceae</taxon>
        <taxon>Haematococcus</taxon>
    </lineage>
</organism>
<sequence>MAGAAQWVQIVLLSGCEYVSAAVSATSCSARQAVAFGTRQTGPGRIANPEPFYTTIILARPRQPPQLNLSSPHRLRKTVDQYWTNFAGSSSATPLNCLLPGPLPRIAPGVNPTNVGTYDLCGATFTQTPLSTASGAIYGSIKTFVDYQKQGSIHREEQQGEDGEVSLGPYGDGGCGVGSTVLACDKEGAAEGPTHGSRKEGNG</sequence>
<comment type="caution">
    <text evidence="3">The sequence shown here is derived from an EMBL/GenBank/DDBJ whole genome shotgun (WGS) entry which is preliminary data.</text>
</comment>
<evidence type="ECO:0000313" key="4">
    <source>
        <dbReference type="Proteomes" id="UP000485058"/>
    </source>
</evidence>
<dbReference type="EMBL" id="BLLF01001885">
    <property type="protein sequence ID" value="GFH21690.1"/>
    <property type="molecule type" value="Genomic_DNA"/>
</dbReference>
<name>A0A699ZKX4_HAELA</name>
<feature type="signal peptide" evidence="2">
    <location>
        <begin position="1"/>
        <end position="21"/>
    </location>
</feature>
<evidence type="ECO:0000313" key="3">
    <source>
        <dbReference type="EMBL" id="GFH21690.1"/>
    </source>
</evidence>
<feature type="chain" id="PRO_5025381747" evidence="2">
    <location>
        <begin position="22"/>
        <end position="203"/>
    </location>
</feature>
<feature type="region of interest" description="Disordered" evidence="1">
    <location>
        <begin position="152"/>
        <end position="171"/>
    </location>
</feature>
<gene>
    <name evidence="3" type="ORF">HaLaN_19047</name>
</gene>
<dbReference type="Proteomes" id="UP000485058">
    <property type="component" value="Unassembled WGS sequence"/>
</dbReference>
<protein>
    <submittedName>
        <fullName evidence="3">Uncharacterized protein</fullName>
    </submittedName>
</protein>
<accession>A0A699ZKX4</accession>
<proteinExistence type="predicted"/>
<evidence type="ECO:0000256" key="2">
    <source>
        <dbReference type="SAM" id="SignalP"/>
    </source>
</evidence>